<dbReference type="Proteomes" id="UP001597548">
    <property type="component" value="Unassembled WGS sequence"/>
</dbReference>
<dbReference type="PANTHER" id="PTHR30437">
    <property type="entry name" value="TRANSCRIPTION ELONGATION FACTOR GREA"/>
    <property type="match status" value="1"/>
</dbReference>
<dbReference type="GO" id="GO:0003746">
    <property type="term" value="F:translation elongation factor activity"/>
    <property type="evidence" value="ECO:0007669"/>
    <property type="project" value="UniProtKB-KW"/>
</dbReference>
<dbReference type="InterPro" id="IPR036953">
    <property type="entry name" value="GreA/GreB_C_sf"/>
</dbReference>
<evidence type="ECO:0000313" key="2">
    <source>
        <dbReference type="EMBL" id="MFD2914534.1"/>
    </source>
</evidence>
<feature type="domain" description="Transcription elongation factor GreA/GreB C-terminal" evidence="1">
    <location>
        <begin position="54"/>
        <end position="127"/>
    </location>
</feature>
<dbReference type="InterPro" id="IPR023459">
    <property type="entry name" value="Tscrpt_elong_fac_GreA/B_fam"/>
</dbReference>
<sequence length="139" mass="15742">MKYGSLILEKKEYVYLKRILNISGYAEDHEIQKSLIKLSEELKTAHIVDNENMPNDVIRFNSLVTIVFENGIEKKVQLVIPIDKNSKENKISVLTPMGAALIGYAKDDNIDWDFPGGKHLIKITDVSRQETLSGIDLVI</sequence>
<keyword evidence="2" id="KW-0648">Protein biosynthesis</keyword>
<reference evidence="3" key="1">
    <citation type="journal article" date="2019" name="Int. J. Syst. Evol. Microbiol.">
        <title>The Global Catalogue of Microorganisms (GCM) 10K type strain sequencing project: providing services to taxonomists for standard genome sequencing and annotation.</title>
        <authorList>
            <consortium name="The Broad Institute Genomics Platform"/>
            <consortium name="The Broad Institute Genome Sequencing Center for Infectious Disease"/>
            <person name="Wu L."/>
            <person name="Ma J."/>
        </authorList>
    </citation>
    <scope>NUCLEOTIDE SEQUENCE [LARGE SCALE GENOMIC DNA]</scope>
    <source>
        <strain evidence="3">KCTC 32514</strain>
    </source>
</reference>
<dbReference type="Pfam" id="PF01272">
    <property type="entry name" value="GreA_GreB"/>
    <property type="match status" value="1"/>
</dbReference>
<dbReference type="SUPFAM" id="SSF54534">
    <property type="entry name" value="FKBP-like"/>
    <property type="match status" value="1"/>
</dbReference>
<evidence type="ECO:0000313" key="3">
    <source>
        <dbReference type="Proteomes" id="UP001597548"/>
    </source>
</evidence>
<dbReference type="InterPro" id="IPR001437">
    <property type="entry name" value="Tscrpt_elong_fac_GreA/B_C"/>
</dbReference>
<comment type="caution">
    <text evidence="2">The sequence shown here is derived from an EMBL/GenBank/DDBJ whole genome shotgun (WGS) entry which is preliminary data.</text>
</comment>
<organism evidence="2 3">
    <name type="scientific">Psychroserpens luteus</name>
    <dbReference type="NCBI Taxonomy" id="1434066"/>
    <lineage>
        <taxon>Bacteria</taxon>
        <taxon>Pseudomonadati</taxon>
        <taxon>Bacteroidota</taxon>
        <taxon>Flavobacteriia</taxon>
        <taxon>Flavobacteriales</taxon>
        <taxon>Flavobacteriaceae</taxon>
        <taxon>Psychroserpens</taxon>
    </lineage>
</organism>
<evidence type="ECO:0000259" key="1">
    <source>
        <dbReference type="Pfam" id="PF01272"/>
    </source>
</evidence>
<gene>
    <name evidence="2" type="ORF">ACFS29_02705</name>
</gene>
<accession>A0ABW5ZNF8</accession>
<dbReference type="Gene3D" id="3.10.50.30">
    <property type="entry name" value="Transcription elongation factor, GreA/GreB, C-terminal domain"/>
    <property type="match status" value="1"/>
</dbReference>
<dbReference type="RefSeq" id="WP_194507782.1">
    <property type="nucleotide sequence ID" value="NZ_JADILU010000003.1"/>
</dbReference>
<name>A0ABW5ZNF8_9FLAO</name>
<keyword evidence="2" id="KW-0251">Elongation factor</keyword>
<protein>
    <submittedName>
        <fullName evidence="2">GreA/GreB family elongation factor</fullName>
    </submittedName>
</protein>
<proteinExistence type="predicted"/>
<dbReference type="EMBL" id="JBHUOS010000001">
    <property type="protein sequence ID" value="MFD2914534.1"/>
    <property type="molecule type" value="Genomic_DNA"/>
</dbReference>
<keyword evidence="3" id="KW-1185">Reference proteome</keyword>
<dbReference type="PANTHER" id="PTHR30437:SF5">
    <property type="entry name" value="REGULATOR OF NUCLEOSIDE DIPHOSPHATE KINASE"/>
    <property type="match status" value="1"/>
</dbReference>